<comment type="similarity">
    <text evidence="2 7">Belongs to the HEATR1/UTP10 family.</text>
</comment>
<dbReference type="GO" id="GO:0032040">
    <property type="term" value="C:small-subunit processome"/>
    <property type="evidence" value="ECO:0007669"/>
    <property type="project" value="TreeGrafter"/>
</dbReference>
<comment type="function">
    <text evidence="7">Involved in nucleolar processing of pre-18S ribosomal RNA.</text>
</comment>
<evidence type="ECO:0000256" key="6">
    <source>
        <dbReference type="ARBA" id="ARBA00023274"/>
    </source>
</evidence>
<name>T1KZE3_TETUR</name>
<dbReference type="GO" id="GO:0034455">
    <property type="term" value="C:t-UTP complex"/>
    <property type="evidence" value="ECO:0007669"/>
    <property type="project" value="TreeGrafter"/>
</dbReference>
<evidence type="ECO:0000256" key="3">
    <source>
        <dbReference type="ARBA" id="ARBA00022517"/>
    </source>
</evidence>
<reference evidence="9" key="2">
    <citation type="submission" date="2015-06" db="UniProtKB">
        <authorList>
            <consortium name="EnsemblMetazoa"/>
        </authorList>
    </citation>
    <scope>IDENTIFICATION</scope>
</reference>
<keyword evidence="4 7" id="KW-0698">rRNA processing</keyword>
<dbReference type="SMART" id="SM01036">
    <property type="entry name" value="BP28CT"/>
    <property type="match status" value="1"/>
</dbReference>
<keyword evidence="3 7" id="KW-0690">Ribosome biogenesis</keyword>
<dbReference type="PANTHER" id="PTHR13457">
    <property type="entry name" value="BAP28"/>
    <property type="match status" value="1"/>
</dbReference>
<dbReference type="HOGENOM" id="CLU_001128_3_0_1"/>
<dbReference type="InterPro" id="IPR012954">
    <property type="entry name" value="BP28_C_dom"/>
</dbReference>
<keyword evidence="10" id="KW-1185">Reference proteome</keyword>
<organism evidence="9 10">
    <name type="scientific">Tetranychus urticae</name>
    <name type="common">Two-spotted spider mite</name>
    <dbReference type="NCBI Taxonomy" id="32264"/>
    <lineage>
        <taxon>Eukaryota</taxon>
        <taxon>Metazoa</taxon>
        <taxon>Ecdysozoa</taxon>
        <taxon>Arthropoda</taxon>
        <taxon>Chelicerata</taxon>
        <taxon>Arachnida</taxon>
        <taxon>Acari</taxon>
        <taxon>Acariformes</taxon>
        <taxon>Trombidiformes</taxon>
        <taxon>Prostigmata</taxon>
        <taxon>Eleutherengona</taxon>
        <taxon>Raphignathae</taxon>
        <taxon>Tetranychoidea</taxon>
        <taxon>Tetranychidae</taxon>
        <taxon>Tetranychus</taxon>
    </lineage>
</organism>
<evidence type="ECO:0000256" key="4">
    <source>
        <dbReference type="ARBA" id="ARBA00022552"/>
    </source>
</evidence>
<dbReference type="EMBL" id="CAEY01000738">
    <property type="status" value="NOT_ANNOTATED_CDS"/>
    <property type="molecule type" value="Genomic_DNA"/>
</dbReference>
<dbReference type="PANTHER" id="PTHR13457:SF1">
    <property type="entry name" value="HEAT REPEAT-CONTAINING PROTEIN 1"/>
    <property type="match status" value="1"/>
</dbReference>
<evidence type="ECO:0000313" key="10">
    <source>
        <dbReference type="Proteomes" id="UP000015104"/>
    </source>
</evidence>
<dbReference type="STRING" id="32264.T1KZE3"/>
<dbReference type="GO" id="GO:0030515">
    <property type="term" value="F:snoRNA binding"/>
    <property type="evidence" value="ECO:0007669"/>
    <property type="project" value="TreeGrafter"/>
</dbReference>
<sequence length="2011" mass="231132">MSKTTSLASQLRNLETPQTSVQVKSRASFLYDRKKAISIDRDTHFIFGWSGFINICKIDQSLTIFESLFNVTQKDLDRAMLSKEENENLNKMIKNFLYQVVSPYFLLKDTQYMLEWLIYRYSIHEFNLDDLIIAVLPYHETKLFPRVVQLNLKIRDSSHKWHWLHNVGKHGVPLPKDSLLNHLKSNSSTIKLLINHILETISNQNKIPVVLSFFTSTLVAILEDDHFILEDSFKFVFITMILDFISKSSKSQEASLVQSGYIVLSQLVTRTTIKASVLEKLLCKMAKYFASSNHANEENFLLTLLIVFEYQELEKIPERLAGVLNLDRFVEMTSQINSNYLLTSLLTFYISRCEDDGEYMNCIKLIDNLQLRTRTLSKVLEAIIEKKSDGSADNSKLCNVLQLLERRFPTEFDEATSTVDMQGLKDLIVSPFYTSLSDKNLNVFVGLTSANEGIRVISARHIATHQKEILKCTDESTKKCIADALTNTLHESNPQVLIELLSCKDLFTKMVPLNDLIEYGKKLLPRCIEMIGQKNNDDDEIQNNWITVRRNCFKLVSNLDHTDESQFWDLFVDYFLPLDATGLSLFSVIFETNIEKSNKKLFNWIKSIYTEELKAFIADEDYGSSIDMVTLHIAQYLNKQPNSPLLDVLNQPGKDNYRKHILGLCVLYHLLPLQANNFEVYNKLSLTCISILSKLVDSKHVKFRQKTFETESGSFENIKDFINYSKKWLVKSMVVTPEMIELFVFRIISTKQLPDTNTWFWHSQTIENNYIHGLFNFLCHHSHHGKVQSLNIFQRMLKHFVEEMITFCPKFLIGLWVKSNDPLLQARALQIASFALKKITFDEIDLLSLCIALQSPYAHVRSEAVKVLDLECKPRAFFNFFKSFKELIVGDNREMSIAMSKFLSENPFKGSSLTFKCLEKHLKNRSTPSSIRVEISSMLRDYQTNECVELFLELCNTSLCTSSPSLIEKQMCFFGGRKIIEKLPDLEEMAESTQRKMFDLFKKILTHDDYRLLLLELFDKTYVRELSEGAKIFVIKSLLNLIDFKNESATRRKLKKFLTDGELVAKIIEEILDSDKEDPDTSVQTKKRKVDKASAEQASKKDKKIVEPGTNEWKKIVILLEIFASKEKFDGADKLIEIVFKLLKDNLIPDEQSSQSEYFRSLLLVILSSCLDQNDIDMSSCNLSHIVESLRLARLRETRMQALSIINRISSQRKDGILEDIFGIFGFMGDDLIKYDDQYTLKILDDTMETLIPSLAHCNNESPKKIIETFIDAFDGIPVHRRLYLFQKLANLLGEENYLWIIVAKLVRRSQDIEDTKKEIQEFASALVCSFDASIQMNTIKQLMEISLKILTSKFIPALWENFRLNDISKSEFVREVIETIYLVVSSDNYVSAIAKSKWSDVVHLFNELFETNLLLIDQSNKTISKPGRYSNRLTKQLLRVLEKINSLLPGPEFISVMHRLLDSSTLTVRRKALSLLNARLMTNNLKKSEVSFVLLFFRDISMLRDFIQPIVNIIADIKENKTDYQIVTSQTGLESIILISKLLDGDQDSTQLLNAALKSILSVSEEISDIEKPNLLASIILCISQLVTCLQDNCLPLFPSVMSITLAALKEKSDDTQHTLLLSSLTGLNKIIKCFGKFLSSNLVELLLTICSLKSKHITGMAQKFDKVVTSLATLVPFRILMESLEQVYDQLEESEPLYVCLAILKGGLVNCDKTEVELNLPNIQKFALKLLDHRSIHDGKLEAEAIVKIEDTSIAAISTFVLKLSEASFRAFFYKVYDWLKVTREDFNRVITFYRLTNKLSDKLKELFSAFAAPYIVIDCVKQLKAFHIDSEDSVFKSKNSKNQKAFLEEIGHLIIINILTTLSKSFQHDNNSTFATTDRTKKLYPLILDQITNDFGPEDKFIERIDNGLIPCVQHLVRAVNDHNIVKDVNYQILLKTRENSVKVRYQSLHVLHQLILSMTEEYTPYIPEAIPFLAELHEDDSEIIQKLLLTVFSDIEKIFGEPISSYF</sequence>
<dbReference type="EnsemblMetazoa" id="tetur28g01310.1">
    <property type="protein sequence ID" value="tetur28g01310.1"/>
    <property type="gene ID" value="tetur28g01310"/>
</dbReference>
<comment type="subcellular location">
    <subcellularLocation>
        <location evidence="1 7">Nucleus</location>
        <location evidence="1 7">Nucleolus</location>
    </subcellularLocation>
</comment>
<dbReference type="GO" id="GO:0030686">
    <property type="term" value="C:90S preribosome"/>
    <property type="evidence" value="ECO:0007669"/>
    <property type="project" value="TreeGrafter"/>
</dbReference>
<keyword evidence="6 7" id="KW-0687">Ribonucleoprotein</keyword>
<proteinExistence type="inferred from homology"/>
<dbReference type="InterPro" id="IPR022125">
    <property type="entry name" value="U3snoRNP10_N"/>
</dbReference>
<dbReference type="InterPro" id="IPR016024">
    <property type="entry name" value="ARM-type_fold"/>
</dbReference>
<dbReference type="GO" id="GO:0000462">
    <property type="term" value="P:maturation of SSU-rRNA from tricistronic rRNA transcript (SSU-rRNA, 5.8S rRNA, LSU-rRNA)"/>
    <property type="evidence" value="ECO:0007669"/>
    <property type="project" value="TreeGrafter"/>
</dbReference>
<evidence type="ECO:0000256" key="2">
    <source>
        <dbReference type="ARBA" id="ARBA00010559"/>
    </source>
</evidence>
<protein>
    <recommendedName>
        <fullName evidence="7">HEAT repeat-containing protein 1</fullName>
    </recommendedName>
</protein>
<feature type="domain" description="BP28 C-terminal" evidence="8">
    <location>
        <begin position="1715"/>
        <end position="1877"/>
    </location>
</feature>
<dbReference type="Proteomes" id="UP000015104">
    <property type="component" value="Unassembled WGS sequence"/>
</dbReference>
<keyword evidence="5 7" id="KW-0539">Nucleus</keyword>
<accession>T1KZE3</accession>
<evidence type="ECO:0000256" key="1">
    <source>
        <dbReference type="ARBA" id="ARBA00004604"/>
    </source>
</evidence>
<evidence type="ECO:0000256" key="7">
    <source>
        <dbReference type="RuleBase" id="RU367065"/>
    </source>
</evidence>
<dbReference type="Pfam" id="PF23243">
    <property type="entry name" value="HEAT_HEATR1"/>
    <property type="match status" value="1"/>
</dbReference>
<dbReference type="GO" id="GO:0045943">
    <property type="term" value="P:positive regulation of transcription by RNA polymerase I"/>
    <property type="evidence" value="ECO:0007669"/>
    <property type="project" value="TreeGrafter"/>
</dbReference>
<evidence type="ECO:0000259" key="8">
    <source>
        <dbReference type="SMART" id="SM01036"/>
    </source>
</evidence>
<reference evidence="10" key="1">
    <citation type="submission" date="2011-08" db="EMBL/GenBank/DDBJ databases">
        <authorList>
            <person name="Rombauts S."/>
        </authorList>
    </citation>
    <scope>NUCLEOTIDE SEQUENCE</scope>
    <source>
        <strain evidence="10">London</strain>
    </source>
</reference>
<dbReference type="InterPro" id="IPR056473">
    <property type="entry name" value="HEAT_Utp10/HEAT1"/>
</dbReference>
<dbReference type="SUPFAM" id="SSF48371">
    <property type="entry name" value="ARM repeat"/>
    <property type="match status" value="1"/>
</dbReference>
<dbReference type="eggNOG" id="KOG1837">
    <property type="taxonomic scope" value="Eukaryota"/>
</dbReference>
<evidence type="ECO:0000313" key="9">
    <source>
        <dbReference type="EnsemblMetazoa" id="tetur28g01310.1"/>
    </source>
</evidence>
<dbReference type="Pfam" id="PF12397">
    <property type="entry name" value="U3snoRNP10"/>
    <property type="match status" value="1"/>
</dbReference>
<dbReference type="InterPro" id="IPR040191">
    <property type="entry name" value="UTP10"/>
</dbReference>
<dbReference type="Pfam" id="PF08146">
    <property type="entry name" value="BP28CT"/>
    <property type="match status" value="1"/>
</dbReference>
<evidence type="ECO:0000256" key="5">
    <source>
        <dbReference type="ARBA" id="ARBA00023242"/>
    </source>
</evidence>